<dbReference type="InterPro" id="IPR036188">
    <property type="entry name" value="FAD/NAD-bd_sf"/>
</dbReference>
<evidence type="ECO:0000256" key="4">
    <source>
        <dbReference type="ARBA" id="ARBA00023004"/>
    </source>
</evidence>
<sequence>LSPQAVPNKPVIDAENCIYFVEGKCRACEKFCSVEAIDFEQEEYSIEERVGAVILATGYDLYPTDGLGQYGYGRLPDVIDGLAFERLLSASGPTTGQVKRPSDGKIPKEVVFVQCAGSRDPELGVPYCSKFCCMYTAKHAMLYKHRVPDGQAYVFYIDIRAAGKGYEEFVRRAMEEDRVLYLRGKVSKIFQNDDKVIVWGTDTLSGLPLEVAADLVVLATATVPRDGAKELGRMLGIEADECGFYAEAGGNMHPLETVRPGIFLAGADSGPKDIPESVAQGSGAAAKVLSLFARWSSP</sequence>
<evidence type="ECO:0000256" key="1">
    <source>
        <dbReference type="ARBA" id="ARBA00022485"/>
    </source>
</evidence>
<dbReference type="SUPFAM" id="SSF51905">
    <property type="entry name" value="FAD/NAD(P)-binding domain"/>
    <property type="match status" value="1"/>
</dbReference>
<protein>
    <recommendedName>
        <fullName evidence="6">4Fe-4S ferredoxin-type domain-containing protein</fullName>
    </recommendedName>
</protein>
<evidence type="ECO:0000259" key="6">
    <source>
        <dbReference type="PROSITE" id="PS51379"/>
    </source>
</evidence>
<reference evidence="7" key="1">
    <citation type="journal article" date="2014" name="Front. Microbiol.">
        <title>High frequency of phylogenetically diverse reductive dehalogenase-homologous genes in deep subseafloor sedimentary metagenomes.</title>
        <authorList>
            <person name="Kawai M."/>
            <person name="Futagami T."/>
            <person name="Toyoda A."/>
            <person name="Takaki Y."/>
            <person name="Nishi S."/>
            <person name="Hori S."/>
            <person name="Arai W."/>
            <person name="Tsubouchi T."/>
            <person name="Morono Y."/>
            <person name="Uchiyama I."/>
            <person name="Ito T."/>
            <person name="Fujiyama A."/>
            <person name="Inagaki F."/>
            <person name="Takami H."/>
        </authorList>
    </citation>
    <scope>NUCLEOTIDE SEQUENCE</scope>
    <source>
        <strain evidence="7">Expedition CK06-06</strain>
    </source>
</reference>
<keyword evidence="5" id="KW-0411">Iron-sulfur</keyword>
<evidence type="ECO:0000256" key="2">
    <source>
        <dbReference type="ARBA" id="ARBA00022723"/>
    </source>
</evidence>
<dbReference type="GO" id="GO:0016491">
    <property type="term" value="F:oxidoreductase activity"/>
    <property type="evidence" value="ECO:0007669"/>
    <property type="project" value="UniProtKB-KW"/>
</dbReference>
<evidence type="ECO:0000256" key="5">
    <source>
        <dbReference type="ARBA" id="ARBA00023014"/>
    </source>
</evidence>
<organism evidence="7">
    <name type="scientific">marine sediment metagenome</name>
    <dbReference type="NCBI Taxonomy" id="412755"/>
    <lineage>
        <taxon>unclassified sequences</taxon>
        <taxon>metagenomes</taxon>
        <taxon>ecological metagenomes</taxon>
    </lineage>
</organism>
<keyword evidence="2" id="KW-0479">Metal-binding</keyword>
<evidence type="ECO:0000313" key="7">
    <source>
        <dbReference type="EMBL" id="GAF75792.1"/>
    </source>
</evidence>
<accession>X0SIR2</accession>
<proteinExistence type="predicted"/>
<comment type="caution">
    <text evidence="7">The sequence shown here is derived from an EMBL/GenBank/DDBJ whole genome shotgun (WGS) entry which is preliminary data.</text>
</comment>
<gene>
    <name evidence="7" type="ORF">S01H1_08342</name>
</gene>
<dbReference type="PROSITE" id="PS51379">
    <property type="entry name" value="4FE4S_FER_2"/>
    <property type="match status" value="1"/>
</dbReference>
<feature type="non-terminal residue" evidence="7">
    <location>
        <position position="1"/>
    </location>
</feature>
<feature type="domain" description="4Fe-4S ferredoxin-type" evidence="6">
    <location>
        <begin position="8"/>
        <end position="42"/>
    </location>
</feature>
<dbReference type="InterPro" id="IPR039650">
    <property type="entry name" value="HdrA-like"/>
</dbReference>
<keyword evidence="3" id="KW-0560">Oxidoreductase</keyword>
<keyword evidence="4" id="KW-0408">Iron</keyword>
<dbReference type="GO" id="GO:0051539">
    <property type="term" value="F:4 iron, 4 sulfur cluster binding"/>
    <property type="evidence" value="ECO:0007669"/>
    <property type="project" value="UniProtKB-KW"/>
</dbReference>
<dbReference type="InterPro" id="IPR017896">
    <property type="entry name" value="4Fe4S_Fe-S-bd"/>
</dbReference>
<dbReference type="GO" id="GO:0046872">
    <property type="term" value="F:metal ion binding"/>
    <property type="evidence" value="ECO:0007669"/>
    <property type="project" value="UniProtKB-KW"/>
</dbReference>
<keyword evidence="1" id="KW-0004">4Fe-4S</keyword>
<dbReference type="PANTHER" id="PTHR43498">
    <property type="entry name" value="FERREDOXIN:COB-COM HETERODISULFIDE REDUCTASE SUBUNIT A"/>
    <property type="match status" value="1"/>
</dbReference>
<name>X0SIR2_9ZZZZ</name>
<dbReference type="AlphaFoldDB" id="X0SIR2"/>
<dbReference type="PANTHER" id="PTHR43498:SF1">
    <property type="entry name" value="COB--COM HETERODISULFIDE REDUCTASE IRON-SULFUR SUBUNIT A"/>
    <property type="match status" value="1"/>
</dbReference>
<evidence type="ECO:0000256" key="3">
    <source>
        <dbReference type="ARBA" id="ARBA00023002"/>
    </source>
</evidence>
<dbReference type="EMBL" id="BARS01004285">
    <property type="protein sequence ID" value="GAF75792.1"/>
    <property type="molecule type" value="Genomic_DNA"/>
</dbReference>